<keyword evidence="2" id="KW-1185">Reference proteome</keyword>
<dbReference type="FunFam" id="1.20.140.100:FF:000002">
    <property type="entry name" value="Cytoplasmic dynein heavy chain 1"/>
    <property type="match status" value="1"/>
</dbReference>
<feature type="domain" description="Dynein heavy chain linker" evidence="1">
    <location>
        <begin position="103"/>
        <end position="334"/>
    </location>
</feature>
<proteinExistence type="predicted"/>
<sequence length="491" mass="57524">MTSIRSVKIKCLLIAESHPNLRNRGISVEEVLLVDLIVVSTEKKAKIKVLSFANSGYIKYVRLIGDNCEEYYYRSKTYLFDEFLQKWMEKLKSSAQTHMGVRLTKDIDSFRFTLTSYKHSNGNELKVIKEWKESINSVKDSQSLLQSLKSSPFYTQFSDTTRIWEIRLADLDVYLTTMNDIQRKWIYLEPIFGRGALPAEATRFARVDSEFRAILSDISRDARLVSLCNRQSLKKSLEQIVDQLNRCQKALNQFLEVEKRSAFPRFYFLGDDDLLEILGQSTNPAVIQAHLKKLFQVCYVSTFSECSFEQNMLHLWLQQLSDEMRKTLKKLTTAAIREENLDPSNYPSQVLCLAEEVRFCRECEQLYVENCFSIFPFPEGNTAKLVHTPLTDKCYLTLTQDCTLCSFNANSNNPGRNKVKEWSLYSRDQQCMKYKRTKNLHKIKFTVFQHLKFLLKYCFSVFMFSLMMCFPLPIRRWLRDQLIIIIIFSNV</sequence>
<dbReference type="PANTHER" id="PTHR10676">
    <property type="entry name" value="DYNEIN HEAVY CHAIN FAMILY PROTEIN"/>
    <property type="match status" value="1"/>
</dbReference>
<dbReference type="GO" id="GO:0097729">
    <property type="term" value="C:9+2 motile cilium"/>
    <property type="evidence" value="ECO:0007669"/>
    <property type="project" value="TreeGrafter"/>
</dbReference>
<dbReference type="InterPro" id="IPR042228">
    <property type="entry name" value="Dynein_linker_3"/>
</dbReference>
<dbReference type="GO" id="GO:0060294">
    <property type="term" value="P:cilium movement involved in cell motility"/>
    <property type="evidence" value="ECO:0007669"/>
    <property type="project" value="TreeGrafter"/>
</dbReference>
<dbReference type="InterPro" id="IPR026983">
    <property type="entry name" value="DHC"/>
</dbReference>
<dbReference type="GO" id="GO:0051959">
    <property type="term" value="F:dynein light intermediate chain binding"/>
    <property type="evidence" value="ECO:0007669"/>
    <property type="project" value="InterPro"/>
</dbReference>
<dbReference type="Proteomes" id="UP000095283">
    <property type="component" value="Unplaced"/>
</dbReference>
<dbReference type="InterPro" id="IPR013602">
    <property type="entry name" value="Dynein_heavy_linker"/>
</dbReference>
<dbReference type="AlphaFoldDB" id="A0A1I7WK50"/>
<dbReference type="Pfam" id="PF08393">
    <property type="entry name" value="DHC_N2"/>
    <property type="match status" value="1"/>
</dbReference>
<evidence type="ECO:0000313" key="3">
    <source>
        <dbReference type="WBParaSite" id="Hba_05413"/>
    </source>
</evidence>
<dbReference type="GO" id="GO:0005868">
    <property type="term" value="C:cytoplasmic dynein complex"/>
    <property type="evidence" value="ECO:0007669"/>
    <property type="project" value="TreeGrafter"/>
</dbReference>
<dbReference type="WBParaSite" id="Hba_05413">
    <property type="protein sequence ID" value="Hba_05413"/>
    <property type="gene ID" value="Hba_05413"/>
</dbReference>
<dbReference type="Gene3D" id="3.20.180.20">
    <property type="entry name" value="Dynein heavy chain, N-terminal domain 2"/>
    <property type="match status" value="1"/>
</dbReference>
<dbReference type="GO" id="GO:0035721">
    <property type="term" value="P:intraciliary retrograde transport"/>
    <property type="evidence" value="ECO:0007669"/>
    <property type="project" value="TreeGrafter"/>
</dbReference>
<dbReference type="PANTHER" id="PTHR10676:SF352">
    <property type="entry name" value="CYTOPLASMIC DYNEIN 2 HEAVY CHAIN 1"/>
    <property type="match status" value="1"/>
</dbReference>
<reference evidence="3" key="1">
    <citation type="submission" date="2016-11" db="UniProtKB">
        <authorList>
            <consortium name="WormBaseParasite"/>
        </authorList>
    </citation>
    <scope>IDENTIFICATION</scope>
</reference>
<dbReference type="InterPro" id="IPR042222">
    <property type="entry name" value="Dynein_2_N"/>
</dbReference>
<dbReference type="GO" id="GO:0008569">
    <property type="term" value="F:minus-end-directed microtubule motor activity"/>
    <property type="evidence" value="ECO:0007669"/>
    <property type="project" value="TreeGrafter"/>
</dbReference>
<organism evidence="2 3">
    <name type="scientific">Heterorhabditis bacteriophora</name>
    <name type="common">Entomopathogenic nematode worm</name>
    <dbReference type="NCBI Taxonomy" id="37862"/>
    <lineage>
        <taxon>Eukaryota</taxon>
        <taxon>Metazoa</taxon>
        <taxon>Ecdysozoa</taxon>
        <taxon>Nematoda</taxon>
        <taxon>Chromadorea</taxon>
        <taxon>Rhabditida</taxon>
        <taxon>Rhabditina</taxon>
        <taxon>Rhabditomorpha</taxon>
        <taxon>Strongyloidea</taxon>
        <taxon>Heterorhabditidae</taxon>
        <taxon>Heterorhabditis</taxon>
    </lineage>
</organism>
<protein>
    <submittedName>
        <fullName evidence="3">DHC_N2 domain-containing protein</fullName>
    </submittedName>
</protein>
<dbReference type="Gene3D" id="1.20.140.100">
    <property type="entry name" value="Dynein heavy chain, N-terminal domain 2"/>
    <property type="match status" value="1"/>
</dbReference>
<name>A0A1I7WK50_HETBA</name>
<dbReference type="GO" id="GO:0005930">
    <property type="term" value="C:axoneme"/>
    <property type="evidence" value="ECO:0007669"/>
    <property type="project" value="TreeGrafter"/>
</dbReference>
<evidence type="ECO:0000313" key="2">
    <source>
        <dbReference type="Proteomes" id="UP000095283"/>
    </source>
</evidence>
<dbReference type="GO" id="GO:0045505">
    <property type="term" value="F:dynein intermediate chain binding"/>
    <property type="evidence" value="ECO:0007669"/>
    <property type="project" value="InterPro"/>
</dbReference>
<evidence type="ECO:0000259" key="1">
    <source>
        <dbReference type="Pfam" id="PF08393"/>
    </source>
</evidence>
<accession>A0A1I7WK50</accession>
<dbReference type="GO" id="GO:0060271">
    <property type="term" value="P:cilium assembly"/>
    <property type="evidence" value="ECO:0007669"/>
    <property type="project" value="TreeGrafter"/>
</dbReference>